<evidence type="ECO:0000313" key="1">
    <source>
        <dbReference type="EMBL" id="SHM20537.1"/>
    </source>
</evidence>
<dbReference type="EMBL" id="FRCK01000005">
    <property type="protein sequence ID" value="SHM20537.1"/>
    <property type="molecule type" value="Genomic_DNA"/>
</dbReference>
<accession>A0A1M7GXB8</accession>
<reference evidence="2" key="1">
    <citation type="submission" date="2016-11" db="EMBL/GenBank/DDBJ databases">
        <authorList>
            <person name="Varghese N."/>
            <person name="Submissions S."/>
        </authorList>
    </citation>
    <scope>NUCLEOTIDE SEQUENCE [LARGE SCALE GENOMIC DNA]</scope>
    <source>
        <strain evidence="2">DSM 6637</strain>
    </source>
</reference>
<keyword evidence="2" id="KW-1185">Reference proteome</keyword>
<protein>
    <submittedName>
        <fullName evidence="1">Uncharacterized protein</fullName>
    </submittedName>
</protein>
<evidence type="ECO:0000313" key="2">
    <source>
        <dbReference type="Proteomes" id="UP000184444"/>
    </source>
</evidence>
<sequence>MPGYAEAWEDDRETIKEALDRLKGGQTFLVASIIVDDDGDDSTIRAHAATARATTYLAKTAQTR</sequence>
<dbReference type="Proteomes" id="UP000184444">
    <property type="component" value="Unassembled WGS sequence"/>
</dbReference>
<name>A0A1M7GXB8_9RHOB</name>
<gene>
    <name evidence="1" type="ORF">SAMN05444389_10517</name>
</gene>
<organism evidence="1 2">
    <name type="scientific">Paracoccus solventivorans</name>
    <dbReference type="NCBI Taxonomy" id="53463"/>
    <lineage>
        <taxon>Bacteria</taxon>
        <taxon>Pseudomonadati</taxon>
        <taxon>Pseudomonadota</taxon>
        <taxon>Alphaproteobacteria</taxon>
        <taxon>Rhodobacterales</taxon>
        <taxon>Paracoccaceae</taxon>
        <taxon>Paracoccus</taxon>
    </lineage>
</organism>
<proteinExistence type="predicted"/>
<dbReference type="AlphaFoldDB" id="A0A1M7GXB8"/>
<dbReference type="RefSeq" id="WP_073065666.1">
    <property type="nucleotide sequence ID" value="NZ_FRCK01000005.1"/>
</dbReference>